<gene>
    <name evidence="4" type="ORF">CLV83_2145</name>
</gene>
<evidence type="ECO:0000313" key="4">
    <source>
        <dbReference type="EMBL" id="TCK07282.1"/>
    </source>
</evidence>
<dbReference type="EMBL" id="SMFU01000008">
    <property type="protein sequence ID" value="TCK07282.1"/>
    <property type="molecule type" value="Genomic_DNA"/>
</dbReference>
<dbReference type="Proteomes" id="UP000294546">
    <property type="component" value="Unassembled WGS sequence"/>
</dbReference>
<proteinExistence type="predicted"/>
<dbReference type="GO" id="GO:0005524">
    <property type="term" value="F:ATP binding"/>
    <property type="evidence" value="ECO:0007669"/>
    <property type="project" value="UniProtKB-KW"/>
</dbReference>
<dbReference type="Gene3D" id="3.90.1200.10">
    <property type="match status" value="1"/>
</dbReference>
<comment type="caution">
    <text evidence="4">The sequence shown here is derived from an EMBL/GenBank/DDBJ whole genome shotgun (WGS) entry which is preliminary data.</text>
</comment>
<keyword evidence="2" id="KW-0067">ATP-binding</keyword>
<accession>A0A4R1GRV3</accession>
<dbReference type="Gene3D" id="3.30.200.20">
    <property type="entry name" value="Phosphorylase Kinase, domain 1"/>
    <property type="match status" value="1"/>
</dbReference>
<dbReference type="SUPFAM" id="SSF56112">
    <property type="entry name" value="Protein kinase-like (PK-like)"/>
    <property type="match status" value="1"/>
</dbReference>
<reference evidence="4 5" key="1">
    <citation type="submission" date="2019-03" db="EMBL/GenBank/DDBJ databases">
        <title>Genomic Encyclopedia of Archaeal and Bacterial Type Strains, Phase II (KMG-II): from individual species to whole genera.</title>
        <authorList>
            <person name="Goeker M."/>
        </authorList>
    </citation>
    <scope>NUCLEOTIDE SEQUENCE [LARGE SCALE GENOMIC DNA]</scope>
    <source>
        <strain evidence="4 5">DSM 27697</strain>
    </source>
</reference>
<sequence>MDVRLQQLEQWVSTIAAEQGLALSSDTLIPVSGDASFRRYFRASGKQVNWIAVDAPPEKENSAPFVTLARDWFSRGVRVPAILAADLELGFMLLEDFGDRLLLPELVPESADRLYGQALETLLQIQQIPADDLPPYDEALLRREMGLFDEWFLDRLLGVQLGDDEQQLLAGIKTQLVESSLSQPQVTVHRDYHSRNLMPLPDGGLGVIDFQDAVRGAYTYDLVSLFRDSYIRWPDERVRGWVEEFRCALQAAGADVAESDQFLRDFDWMGMQRQLKVLGIFSRLSLRDGKDGYLADMPRTLGYLLRAAARYSETQPFAHWLEQRIVPAMSAHPLFNKGVDADALARELD</sequence>
<evidence type="ECO:0000259" key="3">
    <source>
        <dbReference type="Pfam" id="PF01636"/>
    </source>
</evidence>
<dbReference type="InterPro" id="IPR011009">
    <property type="entry name" value="Kinase-like_dom_sf"/>
</dbReference>
<dbReference type="InterPro" id="IPR002575">
    <property type="entry name" value="Aminoglycoside_PTrfase"/>
</dbReference>
<dbReference type="OrthoDB" id="9809275at2"/>
<organism evidence="4 5">
    <name type="scientific">Marinobacterium mangrovicola</name>
    <dbReference type="NCBI Taxonomy" id="1476959"/>
    <lineage>
        <taxon>Bacteria</taxon>
        <taxon>Pseudomonadati</taxon>
        <taxon>Pseudomonadota</taxon>
        <taxon>Gammaproteobacteria</taxon>
        <taxon>Oceanospirillales</taxon>
        <taxon>Oceanospirillaceae</taxon>
        <taxon>Marinobacterium</taxon>
    </lineage>
</organism>
<name>A0A4R1GRV3_9GAMM</name>
<evidence type="ECO:0000256" key="2">
    <source>
        <dbReference type="ARBA" id="ARBA00022840"/>
    </source>
</evidence>
<dbReference type="PANTHER" id="PTHR33540:SF1">
    <property type="entry name" value="N-ACETYLMURAMATE_N-ACETYLGLUCOSAMINE KINASE"/>
    <property type="match status" value="1"/>
</dbReference>
<dbReference type="AlphaFoldDB" id="A0A4R1GRV3"/>
<keyword evidence="1" id="KW-0547">Nucleotide-binding</keyword>
<dbReference type="PANTHER" id="PTHR33540">
    <property type="entry name" value="TRNA THREONYLCARBAMOYLADENOSINE BIOSYNTHESIS PROTEIN TSAE"/>
    <property type="match status" value="1"/>
</dbReference>
<keyword evidence="5" id="KW-1185">Reference proteome</keyword>
<evidence type="ECO:0000313" key="5">
    <source>
        <dbReference type="Proteomes" id="UP000294546"/>
    </source>
</evidence>
<evidence type="ECO:0000256" key="1">
    <source>
        <dbReference type="ARBA" id="ARBA00022741"/>
    </source>
</evidence>
<dbReference type="Pfam" id="PF01636">
    <property type="entry name" value="APH"/>
    <property type="match status" value="1"/>
</dbReference>
<protein>
    <recommendedName>
        <fullName evidence="3">Aminoglycoside phosphotransferase domain-containing protein</fullName>
    </recommendedName>
</protein>
<dbReference type="RefSeq" id="WP_132291629.1">
    <property type="nucleotide sequence ID" value="NZ_SMFU01000008.1"/>
</dbReference>
<feature type="domain" description="Aminoglycoside phosphotransferase" evidence="3">
    <location>
        <begin position="28"/>
        <end position="239"/>
    </location>
</feature>